<dbReference type="SUPFAM" id="SSF53098">
    <property type="entry name" value="Ribonuclease H-like"/>
    <property type="match status" value="1"/>
</dbReference>
<sequence length="1096" mass="122724">MSRYEDVKHVIQAKSSTLVAAKRRKQSWQEIADSVCTLTKEDNRTVKGVPEDEQLHVLPLYRISPTDEFGSEEGQRMKTGAIHVLQAFRRPVRKLPEPAKSCRQRRLEAKKANSEKKKNKLLQLAGETPEKTVVKAEVCVTGSPHPPGNKAIIKQEVKPNIKKEPFNGSMDGYPVQAADPFNSRYPHPAYYARGGPPPTGQPSAPDPVNDEWSDSEHNFLDNNIGGVAVAPTHGSILIECVRRELHATTPLKKPDRSHPTRISLVFYQHKNLIQPNHGLAIWEAKMKLLAERARGSWREEIKALSKKRKWGTTAAGASPGPGQSKDNREGPVTKKLAGTASNTAAWVTNVSDEYGQVLISVLTCSEGLSSMAAGLMRRYRLAGVPPPQLIYVDRDCCNRDGVSKTAALFQEWGQLVVRLDIWHLMLRFTAGVTTESHELYPAFMRQLSLCIFEVDPGDARCLTEAKRSKMEVKHEMVALTDTEVIRRISREEWRLHCRLGGGDGAPDPGPPQNLAAGCDNLDIPLLDPLLIQDMQRRHLSCIQHPPGVQLTKQRTLPSYLGKEAQCTPQKAAELSKRILRVIVKDMRPLSLVEGEAFIDMIEYGCPGFKCPSRWWFTKQLEKAYQCVLDDLKGNLKKRSSKITLTTDAWTSIATEAYLGVTCHYINENWEMVSFVLCTKPLEDRHTGDNIALWIEEVAEKFDFSLHDDVQAIVHDNAANVVKALRILEEKHGVASLRCDGHTIQLIVNHALKEPRINKALGTARSLVTYFHSSEVATLKLKLKQEQMGTPQHKLSQDVPIRWNSSFYMIKRLLEQRWPVTATLSDPEVTKAAKHYLDMRADQWSILGDLHQALEPFEQATVFLSGEAYVTVSVLPPLVKGLQKSTQKAFESAPIATFQTAAAAEIASRWKVEITYDEDGKNVCIFAAALDPRFRKLKFLSTDDILKVKIKLQTLALDARPVRVREEPDSPSGQLDHSRGQKPKSVLDTLLGSDEEEEMEDDDPAHDQREDAVRNEVLLYFGGKAIPKDKNPLQWWKENETKFPSLAVVARSYLAAPATSTPSERLFSAAGNIVSKKRASLTKEHVDMLTFLHSNSK</sequence>
<feature type="domain" description="Methylcytosine dioxygenase TET1-3 oxygenase" evidence="16">
    <location>
        <begin position="13"/>
        <end position="270"/>
    </location>
</feature>
<comment type="cofactor">
    <cofactor evidence="14">
        <name>Zn(2+)</name>
        <dbReference type="ChEBI" id="CHEBI:29105"/>
    </cofactor>
    <text evidence="14">The zinc ions have a structural role.</text>
</comment>
<evidence type="ECO:0000256" key="3">
    <source>
        <dbReference type="ARBA" id="ARBA00007502"/>
    </source>
</evidence>
<evidence type="ECO:0000256" key="8">
    <source>
        <dbReference type="ARBA" id="ARBA00023002"/>
    </source>
</evidence>
<comment type="similarity">
    <text evidence="3 14">Belongs to the TET family.</text>
</comment>
<dbReference type="GO" id="GO:0005694">
    <property type="term" value="C:chromosome"/>
    <property type="evidence" value="ECO:0007669"/>
    <property type="project" value="UniProtKB-SubCell"/>
</dbReference>
<evidence type="ECO:0000313" key="17">
    <source>
        <dbReference type="EMBL" id="KAJ4941907.1"/>
    </source>
</evidence>
<dbReference type="Proteomes" id="UP001219934">
    <property type="component" value="Unassembled WGS sequence"/>
</dbReference>
<evidence type="ECO:0000256" key="13">
    <source>
        <dbReference type="ARBA" id="ARBA00049431"/>
    </source>
</evidence>
<dbReference type="GO" id="GO:0141166">
    <property type="term" value="P:chromosomal 5-methylcytosine DNA demethylation pathway"/>
    <property type="evidence" value="ECO:0007669"/>
    <property type="project" value="UniProtKB-UniRule"/>
</dbReference>
<comment type="catalytic activity">
    <reaction evidence="14">
        <text>a 5-methyl-2'-deoxycytidine in DNA + 2-oxoglutarate + O2 = a 5-hydroxymethyl-2'-deoxycytidine in DNA + succinate + CO2</text>
        <dbReference type="Rhea" id="RHEA:52636"/>
        <dbReference type="Rhea" id="RHEA-COMP:11370"/>
        <dbReference type="Rhea" id="RHEA-COMP:13315"/>
        <dbReference type="ChEBI" id="CHEBI:15379"/>
        <dbReference type="ChEBI" id="CHEBI:16526"/>
        <dbReference type="ChEBI" id="CHEBI:16810"/>
        <dbReference type="ChEBI" id="CHEBI:30031"/>
        <dbReference type="ChEBI" id="CHEBI:85454"/>
        <dbReference type="ChEBI" id="CHEBI:136731"/>
        <dbReference type="EC" id="1.14.11.80"/>
    </reaction>
</comment>
<dbReference type="EMBL" id="JAPTMU010000006">
    <property type="protein sequence ID" value="KAJ4941907.1"/>
    <property type="molecule type" value="Genomic_DNA"/>
</dbReference>
<feature type="region of interest" description="Disordered" evidence="15">
    <location>
        <begin position="308"/>
        <end position="333"/>
    </location>
</feature>
<comment type="function">
    <text evidence="14">Dioxygenase that catalyzes the conversion of the modified genomic base 5-methylcytosine (5mC) into 5-hydroxymethylcytosine (5hmC) and plays a key role in epigenetic chromatin reprogramming during embryonic development.</text>
</comment>
<keyword evidence="10" id="KW-0238">DNA-binding</keyword>
<dbReference type="Pfam" id="PF05699">
    <property type="entry name" value="Dimer_Tnp_hAT"/>
    <property type="match status" value="1"/>
</dbReference>
<evidence type="ECO:0000256" key="11">
    <source>
        <dbReference type="ARBA" id="ARBA00023242"/>
    </source>
</evidence>
<evidence type="ECO:0000256" key="1">
    <source>
        <dbReference type="ARBA" id="ARBA00004123"/>
    </source>
</evidence>
<dbReference type="GO" id="GO:0045944">
    <property type="term" value="P:positive regulation of transcription by RNA polymerase II"/>
    <property type="evidence" value="ECO:0007669"/>
    <property type="project" value="TreeGrafter"/>
</dbReference>
<dbReference type="SUPFAM" id="SSF140996">
    <property type="entry name" value="Hermes dimerisation domain"/>
    <property type="match status" value="1"/>
</dbReference>
<dbReference type="InterPro" id="IPR008906">
    <property type="entry name" value="HATC_C_dom"/>
</dbReference>
<feature type="region of interest" description="Disordered" evidence="15">
    <location>
        <begin position="186"/>
        <end position="216"/>
    </location>
</feature>
<evidence type="ECO:0000256" key="12">
    <source>
        <dbReference type="ARBA" id="ARBA00047840"/>
    </source>
</evidence>
<dbReference type="GO" id="GO:0040029">
    <property type="term" value="P:epigenetic regulation of gene expression"/>
    <property type="evidence" value="ECO:0007669"/>
    <property type="project" value="InterPro"/>
</dbReference>
<dbReference type="GO" id="GO:0005634">
    <property type="term" value="C:nucleus"/>
    <property type="evidence" value="ECO:0007669"/>
    <property type="project" value="UniProtKB-UniRule"/>
</dbReference>
<feature type="region of interest" description="Disordered" evidence="15">
    <location>
        <begin position="962"/>
        <end position="985"/>
    </location>
</feature>
<evidence type="ECO:0000256" key="4">
    <source>
        <dbReference type="ARBA" id="ARBA00022454"/>
    </source>
</evidence>
<dbReference type="SMART" id="SM01333">
    <property type="entry name" value="Tet_JBP"/>
    <property type="match status" value="1"/>
</dbReference>
<comment type="catalytic activity">
    <reaction evidence="12 14">
        <text>a 5-formyl-2'-deoxycytidine in DNA + 2-oxoglutarate + O2 = a 5-carboxyl-2'-deoxycytidine in DNA + succinate + CO2 + H(+)</text>
        <dbReference type="Rhea" id="RHEA:53832"/>
        <dbReference type="Rhea" id="RHEA-COMP:13656"/>
        <dbReference type="Rhea" id="RHEA-COMP:13657"/>
        <dbReference type="ChEBI" id="CHEBI:15378"/>
        <dbReference type="ChEBI" id="CHEBI:15379"/>
        <dbReference type="ChEBI" id="CHEBI:16526"/>
        <dbReference type="ChEBI" id="CHEBI:16810"/>
        <dbReference type="ChEBI" id="CHEBI:30031"/>
        <dbReference type="ChEBI" id="CHEBI:137731"/>
        <dbReference type="ChEBI" id="CHEBI:137732"/>
        <dbReference type="EC" id="1.14.11.80"/>
    </reaction>
</comment>
<comment type="cofactor">
    <cofactor evidence="14">
        <name>Fe(2+)</name>
        <dbReference type="ChEBI" id="CHEBI:29033"/>
    </cofactor>
    <text evidence="14">Binds 1 Fe(2+) ion per subunit.</text>
</comment>
<keyword evidence="5 14" id="KW-0479">Metal-binding</keyword>
<evidence type="ECO:0000256" key="6">
    <source>
        <dbReference type="ARBA" id="ARBA00022833"/>
    </source>
</evidence>
<gene>
    <name evidence="17" type="ORF">JOQ06_011779</name>
</gene>
<reference evidence="17" key="1">
    <citation type="submission" date="2022-11" db="EMBL/GenBank/DDBJ databases">
        <title>Chromosome-level genome of Pogonophryne albipinna.</title>
        <authorList>
            <person name="Jo E."/>
        </authorList>
    </citation>
    <scope>NUCLEOTIDE SEQUENCE</scope>
    <source>
        <strain evidence="17">SGF0006</strain>
        <tissue evidence="17">Muscle</tissue>
    </source>
</reference>
<comment type="caution">
    <text evidence="17">The sequence shown here is derived from an EMBL/GenBank/DDBJ whole genome shotgun (WGS) entry which is preliminary data.</text>
</comment>
<evidence type="ECO:0000256" key="9">
    <source>
        <dbReference type="ARBA" id="ARBA00023004"/>
    </source>
</evidence>
<dbReference type="GO" id="GO:0008270">
    <property type="term" value="F:zinc ion binding"/>
    <property type="evidence" value="ECO:0007669"/>
    <property type="project" value="UniProtKB-UniRule"/>
</dbReference>
<evidence type="ECO:0000256" key="2">
    <source>
        <dbReference type="ARBA" id="ARBA00004286"/>
    </source>
</evidence>
<keyword evidence="7 14" id="KW-0223">Dioxygenase</keyword>
<keyword evidence="4" id="KW-0158">Chromosome</keyword>
<dbReference type="GO" id="GO:0070579">
    <property type="term" value="F:DNA 5-methylcytosine dioxygenase activity"/>
    <property type="evidence" value="ECO:0007669"/>
    <property type="project" value="UniProtKB-UniRule"/>
</dbReference>
<comment type="subcellular location">
    <subcellularLocation>
        <location evidence="2">Chromosome</location>
    </subcellularLocation>
    <subcellularLocation>
        <location evidence="1">Nucleus</location>
    </subcellularLocation>
</comment>
<accession>A0AAD6BDE9</accession>
<dbReference type="InterPro" id="IPR012337">
    <property type="entry name" value="RNaseH-like_sf"/>
</dbReference>
<evidence type="ECO:0000256" key="15">
    <source>
        <dbReference type="SAM" id="MobiDB-lite"/>
    </source>
</evidence>
<keyword evidence="6 14" id="KW-0862">Zinc</keyword>
<evidence type="ECO:0000256" key="10">
    <source>
        <dbReference type="ARBA" id="ARBA00023125"/>
    </source>
</evidence>
<proteinExistence type="inferred from homology"/>
<dbReference type="PANTHER" id="PTHR23358:SF4">
    <property type="entry name" value="METHYLCYTOSINE DIOXYGENASE TET3"/>
    <property type="match status" value="1"/>
</dbReference>
<dbReference type="InterPro" id="IPR040175">
    <property type="entry name" value="TET1/2/3"/>
</dbReference>
<feature type="compositionally biased region" description="Low complexity" evidence="15">
    <location>
        <begin position="311"/>
        <end position="322"/>
    </location>
</feature>
<dbReference type="InterPro" id="IPR024779">
    <property type="entry name" value="2OGFeDO_JBP1/TET_oxygenase_dom"/>
</dbReference>
<dbReference type="GO" id="GO:0046983">
    <property type="term" value="F:protein dimerization activity"/>
    <property type="evidence" value="ECO:0007669"/>
    <property type="project" value="InterPro"/>
</dbReference>
<keyword evidence="11" id="KW-0539">Nucleus</keyword>
<dbReference type="EC" id="1.14.11.80" evidence="14"/>
<name>A0AAD6BDE9_9TELE</name>
<evidence type="ECO:0000313" key="18">
    <source>
        <dbReference type="Proteomes" id="UP001219934"/>
    </source>
</evidence>
<dbReference type="InterPro" id="IPR046942">
    <property type="entry name" value="TET_oxygenase"/>
</dbReference>
<dbReference type="PANTHER" id="PTHR23358">
    <property type="entry name" value="METHYLCYTOSINE DIOXYGENASE TET"/>
    <property type="match status" value="1"/>
</dbReference>
<keyword evidence="9 14" id="KW-0408">Iron</keyword>
<keyword evidence="8 14" id="KW-0560">Oxidoreductase</keyword>
<dbReference type="AlphaFoldDB" id="A0AAD6BDE9"/>
<protein>
    <recommendedName>
        <fullName evidence="14">Methylcytosine dioxygenase TET</fullName>
        <ecNumber evidence="14">1.14.11.80</ecNumber>
    </recommendedName>
</protein>
<evidence type="ECO:0000256" key="14">
    <source>
        <dbReference type="RuleBase" id="RU367064"/>
    </source>
</evidence>
<evidence type="ECO:0000259" key="16">
    <source>
        <dbReference type="SMART" id="SM01333"/>
    </source>
</evidence>
<organism evidence="17 18">
    <name type="scientific">Pogonophryne albipinna</name>
    <dbReference type="NCBI Taxonomy" id="1090488"/>
    <lineage>
        <taxon>Eukaryota</taxon>
        <taxon>Metazoa</taxon>
        <taxon>Chordata</taxon>
        <taxon>Craniata</taxon>
        <taxon>Vertebrata</taxon>
        <taxon>Euteleostomi</taxon>
        <taxon>Actinopterygii</taxon>
        <taxon>Neopterygii</taxon>
        <taxon>Teleostei</taxon>
        <taxon>Neoteleostei</taxon>
        <taxon>Acanthomorphata</taxon>
        <taxon>Eupercaria</taxon>
        <taxon>Perciformes</taxon>
        <taxon>Notothenioidei</taxon>
        <taxon>Pogonophryne</taxon>
    </lineage>
</organism>
<evidence type="ECO:0000256" key="7">
    <source>
        <dbReference type="ARBA" id="ARBA00022964"/>
    </source>
</evidence>
<comment type="catalytic activity">
    <reaction evidence="13 14">
        <text>a 5-hydroxymethyl-2'-deoxycytidine in DNA + 2-oxoglutarate + O2 = a 5-formyl-2'-deoxycytidine in DNA + succinate + CO2 + H2O</text>
        <dbReference type="Rhea" id="RHEA:53828"/>
        <dbReference type="Rhea" id="RHEA-COMP:13315"/>
        <dbReference type="Rhea" id="RHEA-COMP:13656"/>
        <dbReference type="ChEBI" id="CHEBI:15377"/>
        <dbReference type="ChEBI" id="CHEBI:15379"/>
        <dbReference type="ChEBI" id="CHEBI:16526"/>
        <dbReference type="ChEBI" id="CHEBI:16810"/>
        <dbReference type="ChEBI" id="CHEBI:30031"/>
        <dbReference type="ChEBI" id="CHEBI:136731"/>
        <dbReference type="ChEBI" id="CHEBI:137731"/>
        <dbReference type="EC" id="1.14.11.80"/>
    </reaction>
</comment>
<evidence type="ECO:0000256" key="5">
    <source>
        <dbReference type="ARBA" id="ARBA00022723"/>
    </source>
</evidence>
<dbReference type="Pfam" id="PF12851">
    <property type="entry name" value="Tet_JBP"/>
    <property type="match status" value="1"/>
</dbReference>
<keyword evidence="18" id="KW-1185">Reference proteome</keyword>